<name>A0A1I6WCX6_9ACTN</name>
<keyword evidence="3" id="KW-1185">Reference proteome</keyword>
<organism evidence="2 3">
    <name type="scientific">Streptomyces harbinensis</name>
    <dbReference type="NCBI Taxonomy" id="1176198"/>
    <lineage>
        <taxon>Bacteria</taxon>
        <taxon>Bacillati</taxon>
        <taxon>Actinomycetota</taxon>
        <taxon>Actinomycetes</taxon>
        <taxon>Kitasatosporales</taxon>
        <taxon>Streptomycetaceae</taxon>
        <taxon>Streptomyces</taxon>
    </lineage>
</organism>
<feature type="compositionally biased region" description="Basic residues" evidence="1">
    <location>
        <begin position="85"/>
        <end position="95"/>
    </location>
</feature>
<evidence type="ECO:0000313" key="3">
    <source>
        <dbReference type="Proteomes" id="UP000198873"/>
    </source>
</evidence>
<dbReference type="EMBL" id="FPAB01000021">
    <property type="protein sequence ID" value="SFT23837.1"/>
    <property type="molecule type" value="Genomic_DNA"/>
</dbReference>
<feature type="region of interest" description="Disordered" evidence="1">
    <location>
        <begin position="416"/>
        <end position="447"/>
    </location>
</feature>
<protein>
    <submittedName>
        <fullName evidence="2">Replication-relaxation</fullName>
    </submittedName>
</protein>
<proteinExistence type="predicted"/>
<dbReference type="InterPro" id="IPR025855">
    <property type="entry name" value="Replic_Relax"/>
</dbReference>
<feature type="region of interest" description="Disordered" evidence="1">
    <location>
        <begin position="79"/>
        <end position="126"/>
    </location>
</feature>
<gene>
    <name evidence="2" type="ORF">SAMN05444716_1213</name>
</gene>
<sequence>MITVVGAGGYRGEVSGLGSRLNPAGSTAAGREDVLAALGVWRVATAHQLWQLTRPGSRDNKGVRNALSDLQRHGLVVSDGFTRPRGQKPPRRRHAAVPAPAAPPGAWGGSQAATGGGTAAGAGNREEKARKVWRLTPAGIEAAAQLLPPERTMGGTARGAGRHGAGHAMAVNETILAFIQPRPAAEDVDQDEDGPLDQGLPLPVDQEVHGRVASRSGRPAGVGSIASWTTEVVLPVTGSVSAPAKGSPRPDAVLVAPETEPALPFLCVEVDTGTETVAVVAAKFERYRRFFRRTVNEAPPGQRRPKLVPFWRTLYADSGREGHPPVAVVFTGVGPRSLATRQEQLGELTRTHWAGQAVDPSLWRQPKDWYSDYSDAIPIIVTTLDLLREHGPLGPVWWRYGHPGEPRETLADALANPDDEQAYSERRQRRAEAEDARRRAEEDAREARRPVCAGCGERFSDTRWSWPDDAYPDLCQRCATEAQQAEAERCRAEEDAAAQAAQEPGRRGFLGRRRRG</sequence>
<dbReference type="AlphaFoldDB" id="A0A1I6WCX6"/>
<reference evidence="3" key="1">
    <citation type="submission" date="2016-10" db="EMBL/GenBank/DDBJ databases">
        <authorList>
            <person name="Varghese N."/>
            <person name="Submissions S."/>
        </authorList>
    </citation>
    <scope>NUCLEOTIDE SEQUENCE [LARGE SCALE GENOMIC DNA]</scope>
    <source>
        <strain evidence="3">CGMCC 4.7047</strain>
    </source>
</reference>
<evidence type="ECO:0000313" key="2">
    <source>
        <dbReference type="EMBL" id="SFT23837.1"/>
    </source>
</evidence>
<evidence type="ECO:0000256" key="1">
    <source>
        <dbReference type="SAM" id="MobiDB-lite"/>
    </source>
</evidence>
<dbReference type="Proteomes" id="UP000198873">
    <property type="component" value="Unassembled WGS sequence"/>
</dbReference>
<feature type="compositionally biased region" description="Basic and acidic residues" evidence="1">
    <location>
        <begin position="423"/>
        <end position="447"/>
    </location>
</feature>
<dbReference type="Pfam" id="PF13814">
    <property type="entry name" value="Replic_Relax"/>
    <property type="match status" value="1"/>
</dbReference>
<feature type="region of interest" description="Disordered" evidence="1">
    <location>
        <begin position="493"/>
        <end position="516"/>
    </location>
</feature>
<accession>A0A1I6WCX6</accession>